<comment type="catalytic activity">
    <reaction evidence="4 5">
        <text>L-glutaminyl-[peptide chain release factor] + S-adenosyl-L-methionine = N(5)-methyl-L-glutaminyl-[peptide chain release factor] + S-adenosyl-L-homocysteine + H(+)</text>
        <dbReference type="Rhea" id="RHEA:42896"/>
        <dbReference type="Rhea" id="RHEA-COMP:10271"/>
        <dbReference type="Rhea" id="RHEA-COMP:10272"/>
        <dbReference type="ChEBI" id="CHEBI:15378"/>
        <dbReference type="ChEBI" id="CHEBI:30011"/>
        <dbReference type="ChEBI" id="CHEBI:57856"/>
        <dbReference type="ChEBI" id="CHEBI:59789"/>
        <dbReference type="ChEBI" id="CHEBI:61891"/>
        <dbReference type="EC" id="2.1.1.297"/>
    </reaction>
</comment>
<feature type="binding site" evidence="5">
    <location>
        <begin position="189"/>
        <end position="192"/>
    </location>
    <ligand>
        <name>substrate</name>
    </ligand>
</feature>
<feature type="domain" description="Release factor glutamine methyltransferase N-terminal" evidence="7">
    <location>
        <begin position="8"/>
        <end position="76"/>
    </location>
</feature>
<dbReference type="Gene3D" id="1.10.8.10">
    <property type="entry name" value="DNA helicase RuvA subunit, C-terminal domain"/>
    <property type="match status" value="1"/>
</dbReference>
<dbReference type="InterPro" id="IPR050320">
    <property type="entry name" value="N5-glutamine_MTase"/>
</dbReference>
<dbReference type="InterPro" id="IPR019874">
    <property type="entry name" value="RF_methyltr_PrmC"/>
</dbReference>
<evidence type="ECO:0000256" key="1">
    <source>
        <dbReference type="ARBA" id="ARBA00022603"/>
    </source>
</evidence>
<evidence type="ECO:0000259" key="7">
    <source>
        <dbReference type="Pfam" id="PF17827"/>
    </source>
</evidence>
<feature type="binding site" evidence="5">
    <location>
        <begin position="124"/>
        <end position="128"/>
    </location>
    <ligand>
        <name>S-adenosyl-L-methionine</name>
        <dbReference type="ChEBI" id="CHEBI:59789"/>
    </ligand>
</feature>
<dbReference type="PANTHER" id="PTHR18895:SF74">
    <property type="entry name" value="MTRF1L RELEASE FACTOR GLUTAMINE METHYLTRANSFERASE"/>
    <property type="match status" value="1"/>
</dbReference>
<dbReference type="SUPFAM" id="SSF53335">
    <property type="entry name" value="S-adenosyl-L-methionine-dependent methyltransferases"/>
    <property type="match status" value="1"/>
</dbReference>
<dbReference type="OrthoDB" id="9800643at2"/>
<comment type="caution">
    <text evidence="8">The sequence shown here is derived from an EMBL/GenBank/DDBJ whole genome shotgun (WGS) entry which is preliminary data.</text>
</comment>
<dbReference type="InterPro" id="IPR002052">
    <property type="entry name" value="DNA_methylase_N6_adenine_CS"/>
</dbReference>
<gene>
    <name evidence="5" type="primary">prmC</name>
    <name evidence="8" type="ORF">ATL39_0290</name>
</gene>
<dbReference type="Proteomes" id="UP000285120">
    <property type="component" value="Unassembled WGS sequence"/>
</dbReference>
<evidence type="ECO:0000256" key="3">
    <source>
        <dbReference type="ARBA" id="ARBA00022691"/>
    </source>
</evidence>
<dbReference type="NCBIfam" id="TIGR00536">
    <property type="entry name" value="hemK_fam"/>
    <property type="match status" value="1"/>
</dbReference>
<evidence type="ECO:0000259" key="6">
    <source>
        <dbReference type="Pfam" id="PF05175"/>
    </source>
</evidence>
<comment type="caution">
    <text evidence="5">Lacks conserved residue(s) required for the propagation of feature annotation.</text>
</comment>
<organism evidence="8 9">
    <name type="scientific">Sinobaca qinghaiensis</name>
    <dbReference type="NCBI Taxonomy" id="342944"/>
    <lineage>
        <taxon>Bacteria</taxon>
        <taxon>Bacillati</taxon>
        <taxon>Bacillota</taxon>
        <taxon>Bacilli</taxon>
        <taxon>Bacillales</taxon>
        <taxon>Sporolactobacillaceae</taxon>
        <taxon>Sinobaca</taxon>
    </lineage>
</organism>
<name>A0A419V7Z9_9BACL</name>
<dbReference type="GO" id="GO:0102559">
    <property type="term" value="F:peptide chain release factor N(5)-glutamine methyltransferase activity"/>
    <property type="evidence" value="ECO:0007669"/>
    <property type="project" value="UniProtKB-EC"/>
</dbReference>
<keyword evidence="3 5" id="KW-0949">S-adenosyl-L-methionine</keyword>
<dbReference type="PANTHER" id="PTHR18895">
    <property type="entry name" value="HEMK METHYLTRANSFERASE"/>
    <property type="match status" value="1"/>
</dbReference>
<dbReference type="Pfam" id="PF05175">
    <property type="entry name" value="MTS"/>
    <property type="match status" value="1"/>
</dbReference>
<dbReference type="EC" id="2.1.1.297" evidence="5"/>
<evidence type="ECO:0000256" key="5">
    <source>
        <dbReference type="HAMAP-Rule" id="MF_02126"/>
    </source>
</evidence>
<evidence type="ECO:0000313" key="9">
    <source>
        <dbReference type="Proteomes" id="UP000285120"/>
    </source>
</evidence>
<feature type="binding site" evidence="5">
    <location>
        <position position="189"/>
    </location>
    <ligand>
        <name>S-adenosyl-L-methionine</name>
        <dbReference type="ChEBI" id="CHEBI:59789"/>
    </ligand>
</feature>
<dbReference type="NCBIfam" id="TIGR03534">
    <property type="entry name" value="RF_mod_PrmC"/>
    <property type="match status" value="1"/>
</dbReference>
<sequence length="285" mass="31890">MNIPYVYEALNWASSFLGEHGREPQAAVWLLSSRMNEDQTSLHLDRAEKLTDDVWKVFQTDVATHASGVPVQHITGEGAFYGRMFSVNEHVLIPRPETEELAHEVIQWLGSQKPGMTRRVVDIGTGSGALAVTIALEADGIEMTATDLMDEALQKAKQNARMLGAGVEFIKGDLARPLEGRLFDVIVSNPPYIPLDQWEQLDDIVKDYEPRTALVGEDDDGLFCYRQLAEDIPALLNRPGLAAFEIGMDQGEGALAIFKQAFPDEHVWLKQDINKRDRMIFVEKK</sequence>
<accession>A0A419V7Z9</accession>
<dbReference type="PROSITE" id="PS00092">
    <property type="entry name" value="N6_MTASE"/>
    <property type="match status" value="1"/>
</dbReference>
<comment type="similarity">
    <text evidence="5">Belongs to the protein N5-glutamine methyltransferase family. PrmC subfamily.</text>
</comment>
<feature type="binding site" evidence="5">
    <location>
        <position position="147"/>
    </location>
    <ligand>
        <name>S-adenosyl-L-methionine</name>
        <dbReference type="ChEBI" id="CHEBI:59789"/>
    </ligand>
</feature>
<dbReference type="InterPro" id="IPR007848">
    <property type="entry name" value="Small_mtfrase_dom"/>
</dbReference>
<reference evidence="8 9" key="1">
    <citation type="submission" date="2018-09" db="EMBL/GenBank/DDBJ databases">
        <title>Genomic Encyclopedia of Archaeal and Bacterial Type Strains, Phase II (KMG-II): from individual species to whole genera.</title>
        <authorList>
            <person name="Goeker M."/>
        </authorList>
    </citation>
    <scope>NUCLEOTIDE SEQUENCE [LARGE SCALE GENOMIC DNA]</scope>
    <source>
        <strain evidence="8 9">DSM 17008</strain>
    </source>
</reference>
<keyword evidence="1 5" id="KW-0489">Methyltransferase</keyword>
<keyword evidence="9" id="KW-1185">Reference proteome</keyword>
<dbReference type="RefSeq" id="WP_120191499.1">
    <property type="nucleotide sequence ID" value="NZ_RAPK01000006.1"/>
</dbReference>
<keyword evidence="2 5" id="KW-0808">Transferase</keyword>
<dbReference type="CDD" id="cd02440">
    <property type="entry name" value="AdoMet_MTases"/>
    <property type="match status" value="1"/>
</dbReference>
<protein>
    <recommendedName>
        <fullName evidence="5">Release factor glutamine methyltransferase</fullName>
        <shortName evidence="5">RF MTase</shortName>
        <ecNumber evidence="5">2.1.1.297</ecNumber>
    </recommendedName>
    <alternativeName>
        <fullName evidence="5">N5-glutamine methyltransferase PrmC</fullName>
    </alternativeName>
    <alternativeName>
        <fullName evidence="5">Protein-(glutamine-N5) MTase PrmC</fullName>
    </alternativeName>
    <alternativeName>
        <fullName evidence="5">Protein-glutamine N-methyltransferase PrmC</fullName>
    </alternativeName>
</protein>
<dbReference type="Gene3D" id="3.40.50.150">
    <property type="entry name" value="Vaccinia Virus protein VP39"/>
    <property type="match status" value="1"/>
</dbReference>
<evidence type="ECO:0000256" key="2">
    <source>
        <dbReference type="ARBA" id="ARBA00022679"/>
    </source>
</evidence>
<evidence type="ECO:0000256" key="4">
    <source>
        <dbReference type="ARBA" id="ARBA00048391"/>
    </source>
</evidence>
<proteinExistence type="inferred from homology"/>
<dbReference type="InterPro" id="IPR029063">
    <property type="entry name" value="SAM-dependent_MTases_sf"/>
</dbReference>
<dbReference type="InterPro" id="IPR004556">
    <property type="entry name" value="HemK-like"/>
</dbReference>
<feature type="domain" description="Methyltransferase small" evidence="6">
    <location>
        <begin position="116"/>
        <end position="192"/>
    </location>
</feature>
<dbReference type="EMBL" id="RAPK01000006">
    <property type="protein sequence ID" value="RKD76078.1"/>
    <property type="molecule type" value="Genomic_DNA"/>
</dbReference>
<dbReference type="HAMAP" id="MF_02126">
    <property type="entry name" value="RF_methyltr_PrmC"/>
    <property type="match status" value="1"/>
</dbReference>
<evidence type="ECO:0000313" key="8">
    <source>
        <dbReference type="EMBL" id="RKD76078.1"/>
    </source>
</evidence>
<dbReference type="AlphaFoldDB" id="A0A419V7Z9"/>
<comment type="function">
    <text evidence="5">Methylates the class 1 translation termination release factors RF1/PrfA and RF2/PrfB on the glutamine residue of the universally conserved GGQ motif.</text>
</comment>
<dbReference type="GO" id="GO:0003676">
    <property type="term" value="F:nucleic acid binding"/>
    <property type="evidence" value="ECO:0007669"/>
    <property type="project" value="InterPro"/>
</dbReference>
<dbReference type="GO" id="GO:0032259">
    <property type="term" value="P:methylation"/>
    <property type="evidence" value="ECO:0007669"/>
    <property type="project" value="UniProtKB-KW"/>
</dbReference>
<dbReference type="InterPro" id="IPR040758">
    <property type="entry name" value="PrmC_N"/>
</dbReference>
<dbReference type="Pfam" id="PF17827">
    <property type="entry name" value="PrmC_N"/>
    <property type="match status" value="1"/>
</dbReference>